<keyword evidence="2" id="KW-1185">Reference proteome</keyword>
<organism evidence="1 2">
    <name type="scientific">Marivirga lumbricoides</name>
    <dbReference type="NCBI Taxonomy" id="1046115"/>
    <lineage>
        <taxon>Bacteria</taxon>
        <taxon>Pseudomonadati</taxon>
        <taxon>Bacteroidota</taxon>
        <taxon>Cytophagia</taxon>
        <taxon>Cytophagales</taxon>
        <taxon>Marivirgaceae</taxon>
        <taxon>Marivirga</taxon>
    </lineage>
</organism>
<evidence type="ECO:0000313" key="1">
    <source>
        <dbReference type="EMBL" id="GGC22962.1"/>
    </source>
</evidence>
<dbReference type="EMBL" id="BMEC01000001">
    <property type="protein sequence ID" value="GGC22962.1"/>
    <property type="molecule type" value="Genomic_DNA"/>
</dbReference>
<sequence>MEGSFGTHKTAYGLNKIKVKGEKREMMHVFFAVMMANAVKLSKRKSEKTPLLQAA</sequence>
<proteinExistence type="predicted"/>
<gene>
    <name evidence="1" type="ORF">GCM10011506_05350</name>
</gene>
<evidence type="ECO:0000313" key="2">
    <source>
        <dbReference type="Proteomes" id="UP000636010"/>
    </source>
</evidence>
<evidence type="ECO:0008006" key="3">
    <source>
        <dbReference type="Google" id="ProtNLM"/>
    </source>
</evidence>
<reference evidence="2" key="1">
    <citation type="journal article" date="2019" name="Int. J. Syst. Evol. Microbiol.">
        <title>The Global Catalogue of Microorganisms (GCM) 10K type strain sequencing project: providing services to taxonomists for standard genome sequencing and annotation.</title>
        <authorList>
            <consortium name="The Broad Institute Genomics Platform"/>
            <consortium name="The Broad Institute Genome Sequencing Center for Infectious Disease"/>
            <person name="Wu L."/>
            <person name="Ma J."/>
        </authorList>
    </citation>
    <scope>NUCLEOTIDE SEQUENCE [LARGE SCALE GENOMIC DNA]</scope>
    <source>
        <strain evidence="2">CGMCC 1.10832</strain>
    </source>
</reference>
<name>A0ABQ1LG51_9BACT</name>
<accession>A0ABQ1LG51</accession>
<comment type="caution">
    <text evidence="1">The sequence shown here is derived from an EMBL/GenBank/DDBJ whole genome shotgun (WGS) entry which is preliminary data.</text>
</comment>
<dbReference type="Proteomes" id="UP000636010">
    <property type="component" value="Unassembled WGS sequence"/>
</dbReference>
<protein>
    <recommendedName>
        <fullName evidence="3">Transposase DDE domain-containing protein</fullName>
    </recommendedName>
</protein>